<dbReference type="Proteomes" id="UP000317650">
    <property type="component" value="Chromosome 9"/>
</dbReference>
<dbReference type="Pfam" id="PF06203">
    <property type="entry name" value="CCT"/>
    <property type="match status" value="1"/>
</dbReference>
<evidence type="ECO:0000256" key="3">
    <source>
        <dbReference type="PROSITE-ProRule" id="PRU00357"/>
    </source>
</evidence>
<evidence type="ECO:0000256" key="2">
    <source>
        <dbReference type="ARBA" id="ARBA00023242"/>
    </source>
</evidence>
<reference evidence="5 6" key="1">
    <citation type="journal article" date="2019" name="Nat. Plants">
        <title>Genome sequencing of Musa balbisiana reveals subgenome evolution and function divergence in polyploid bananas.</title>
        <authorList>
            <person name="Yao X."/>
        </authorList>
    </citation>
    <scope>NUCLEOTIDE SEQUENCE [LARGE SCALE GENOMIC DNA]</scope>
    <source>
        <strain evidence="6">cv. DH-PKW</strain>
        <tissue evidence="5">Leaves</tissue>
    </source>
</reference>
<dbReference type="AlphaFoldDB" id="A0A4S8IIY9"/>
<dbReference type="STRING" id="52838.A0A4S8IIY9"/>
<dbReference type="PANTHER" id="PTHR31319">
    <property type="entry name" value="ZINC FINGER PROTEIN CONSTANS-LIKE 4"/>
    <property type="match status" value="1"/>
</dbReference>
<keyword evidence="2 3" id="KW-0539">Nucleus</keyword>
<evidence type="ECO:0000256" key="1">
    <source>
        <dbReference type="ARBA" id="ARBA00004123"/>
    </source>
</evidence>
<proteinExistence type="predicted"/>
<sequence length="312" mass="34509">MSAEAGMLSSFMQSFPPMAEQHLLPFTDLEDLLTTNFPDAASNPSTLFQTCAISEYDLGGEGDLFKAPKPILEESLLAFDPIEAANSMIFGGESIIMEDKIQIADMESIQNEDLFCEVFYDCKNDLLAISTDAPVHEAADFMLPVLQTEEVAVGENNNIFAEGPLQKSASFGCLSSVDCTNGSLQRGLSSIGTCLLDVHKMNLEAAFGMTTYSEGDIQSIGIINNLVHGHMNIVPSFKLLSTNEGLKIEERIQKLSRYRKKRTKRNFHRKIKYACRKALADSQPRIRGRFAKMQSSCAKTEHNDAANCRNKE</sequence>
<dbReference type="GO" id="GO:0009909">
    <property type="term" value="P:regulation of flower development"/>
    <property type="evidence" value="ECO:0007669"/>
    <property type="project" value="InterPro"/>
</dbReference>
<dbReference type="PANTHER" id="PTHR31319:SF110">
    <property type="entry name" value="CCT MOTIF FAMILY PROTEIN"/>
    <property type="match status" value="1"/>
</dbReference>
<dbReference type="GO" id="GO:0003700">
    <property type="term" value="F:DNA-binding transcription factor activity"/>
    <property type="evidence" value="ECO:0007669"/>
    <property type="project" value="TreeGrafter"/>
</dbReference>
<evidence type="ECO:0000259" key="4">
    <source>
        <dbReference type="PROSITE" id="PS51017"/>
    </source>
</evidence>
<dbReference type="InterPro" id="IPR045281">
    <property type="entry name" value="CONSTANS-like"/>
</dbReference>
<dbReference type="GO" id="GO:0005634">
    <property type="term" value="C:nucleus"/>
    <property type="evidence" value="ECO:0007669"/>
    <property type="project" value="UniProtKB-SubCell"/>
</dbReference>
<protein>
    <recommendedName>
        <fullName evidence="4">CCT domain-containing protein</fullName>
    </recommendedName>
</protein>
<keyword evidence="6" id="KW-1185">Reference proteome</keyword>
<organism evidence="5 6">
    <name type="scientific">Musa balbisiana</name>
    <name type="common">Banana</name>
    <dbReference type="NCBI Taxonomy" id="52838"/>
    <lineage>
        <taxon>Eukaryota</taxon>
        <taxon>Viridiplantae</taxon>
        <taxon>Streptophyta</taxon>
        <taxon>Embryophyta</taxon>
        <taxon>Tracheophyta</taxon>
        <taxon>Spermatophyta</taxon>
        <taxon>Magnoliopsida</taxon>
        <taxon>Liliopsida</taxon>
        <taxon>Zingiberales</taxon>
        <taxon>Musaceae</taxon>
        <taxon>Musa</taxon>
    </lineage>
</organism>
<gene>
    <name evidence="5" type="ORF">C4D60_Mb09t25270</name>
</gene>
<name>A0A4S8IIY9_MUSBA</name>
<dbReference type="InterPro" id="IPR010402">
    <property type="entry name" value="CCT_domain"/>
</dbReference>
<feature type="domain" description="CCT" evidence="4">
    <location>
        <begin position="251"/>
        <end position="293"/>
    </location>
</feature>
<accession>A0A4S8IIY9</accession>
<comment type="caution">
    <text evidence="5">The sequence shown here is derived from an EMBL/GenBank/DDBJ whole genome shotgun (WGS) entry which is preliminary data.</text>
</comment>
<dbReference type="PROSITE" id="PS51017">
    <property type="entry name" value="CCT"/>
    <property type="match status" value="1"/>
</dbReference>
<evidence type="ECO:0000313" key="5">
    <source>
        <dbReference type="EMBL" id="THU48347.1"/>
    </source>
</evidence>
<evidence type="ECO:0000313" key="6">
    <source>
        <dbReference type="Proteomes" id="UP000317650"/>
    </source>
</evidence>
<dbReference type="EMBL" id="PYDT01000010">
    <property type="protein sequence ID" value="THU48347.1"/>
    <property type="molecule type" value="Genomic_DNA"/>
</dbReference>
<comment type="subcellular location">
    <subcellularLocation>
        <location evidence="1 3">Nucleus</location>
    </subcellularLocation>
</comment>